<reference evidence="2 4" key="1">
    <citation type="journal article" date="2014" name="BMC Genomics">
        <title>Genome sequence of Anopheles sinensis provides insight into genetics basis of mosquito competence for malaria parasites.</title>
        <authorList>
            <person name="Zhou D."/>
            <person name="Zhang D."/>
            <person name="Ding G."/>
            <person name="Shi L."/>
            <person name="Hou Q."/>
            <person name="Ye Y."/>
            <person name="Xu Y."/>
            <person name="Zhou H."/>
            <person name="Xiong C."/>
            <person name="Li S."/>
            <person name="Yu J."/>
            <person name="Hong S."/>
            <person name="Yu X."/>
            <person name="Zou P."/>
            <person name="Chen C."/>
            <person name="Chang X."/>
            <person name="Wang W."/>
            <person name="Lv Y."/>
            <person name="Sun Y."/>
            <person name="Ma L."/>
            <person name="Shen B."/>
            <person name="Zhu C."/>
        </authorList>
    </citation>
    <scope>NUCLEOTIDE SEQUENCE [LARGE SCALE GENOMIC DNA]</scope>
</reference>
<name>A0A084VEE3_ANOSI</name>
<dbReference type="EMBL" id="KE524777">
    <property type="protein sequence ID" value="KFB36337.1"/>
    <property type="molecule type" value="Genomic_DNA"/>
</dbReference>
<dbReference type="Proteomes" id="UP000030765">
    <property type="component" value="Unassembled WGS sequence"/>
</dbReference>
<evidence type="ECO:0000313" key="4">
    <source>
        <dbReference type="Proteomes" id="UP000030765"/>
    </source>
</evidence>
<dbReference type="EMBL" id="ATLV01012272">
    <property type="status" value="NOT_ANNOTATED_CDS"/>
    <property type="molecule type" value="Genomic_DNA"/>
</dbReference>
<feature type="region of interest" description="Disordered" evidence="1">
    <location>
        <begin position="1"/>
        <end position="56"/>
    </location>
</feature>
<proteinExistence type="predicted"/>
<reference evidence="3" key="2">
    <citation type="submission" date="2020-05" db="UniProtKB">
        <authorList>
            <consortium name="EnsemblMetazoa"/>
        </authorList>
    </citation>
    <scope>IDENTIFICATION</scope>
</reference>
<feature type="compositionally biased region" description="Pro residues" evidence="1">
    <location>
        <begin position="18"/>
        <end position="30"/>
    </location>
</feature>
<feature type="compositionally biased region" description="Low complexity" evidence="1">
    <location>
        <begin position="147"/>
        <end position="158"/>
    </location>
</feature>
<organism evidence="2">
    <name type="scientific">Anopheles sinensis</name>
    <name type="common">Mosquito</name>
    <dbReference type="NCBI Taxonomy" id="74873"/>
    <lineage>
        <taxon>Eukaryota</taxon>
        <taxon>Metazoa</taxon>
        <taxon>Ecdysozoa</taxon>
        <taxon>Arthropoda</taxon>
        <taxon>Hexapoda</taxon>
        <taxon>Insecta</taxon>
        <taxon>Pterygota</taxon>
        <taxon>Neoptera</taxon>
        <taxon>Endopterygota</taxon>
        <taxon>Diptera</taxon>
        <taxon>Nematocera</taxon>
        <taxon>Culicoidea</taxon>
        <taxon>Culicidae</taxon>
        <taxon>Anophelinae</taxon>
        <taxon>Anopheles</taxon>
    </lineage>
</organism>
<feature type="region of interest" description="Disordered" evidence="1">
    <location>
        <begin position="76"/>
        <end position="124"/>
    </location>
</feature>
<keyword evidence="4" id="KW-1185">Reference proteome</keyword>
<dbReference type="EnsemblMetazoa" id="ASIC003462-RA">
    <property type="protein sequence ID" value="ASIC003462-PA"/>
    <property type="gene ID" value="ASIC003462"/>
</dbReference>
<gene>
    <name evidence="2" type="ORF">ZHAS_00003462</name>
</gene>
<dbReference type="AlphaFoldDB" id="A0A084VEE3"/>
<feature type="region of interest" description="Disordered" evidence="1">
    <location>
        <begin position="147"/>
        <end position="174"/>
    </location>
</feature>
<accession>A0A084VEE3</accession>
<dbReference type="VEuPathDB" id="VectorBase:ASIC003462"/>
<evidence type="ECO:0000256" key="1">
    <source>
        <dbReference type="SAM" id="MobiDB-lite"/>
    </source>
</evidence>
<feature type="compositionally biased region" description="Polar residues" evidence="1">
    <location>
        <begin position="85"/>
        <end position="94"/>
    </location>
</feature>
<evidence type="ECO:0000313" key="3">
    <source>
        <dbReference type="EnsemblMetazoa" id="ASIC003462-PA"/>
    </source>
</evidence>
<feature type="compositionally biased region" description="Low complexity" evidence="1">
    <location>
        <begin position="31"/>
        <end position="56"/>
    </location>
</feature>
<evidence type="ECO:0000313" key="2">
    <source>
        <dbReference type="EMBL" id="KFB36337.1"/>
    </source>
</evidence>
<dbReference type="VEuPathDB" id="VectorBase:ASIS009552"/>
<sequence>MRTRLASLIVVKQEPLSSSPPPPPSLPPAHLPLSSTTSSSSSGSSSSSSSSPPTSLFRSSLVVADGDGLQCHYGSFGPISGPIEVNNNLRNSLRTDGGDPAAGYRETDVPGEGGQLQPGFHHHHHAHPHAGLVAQYFCERNGHGHAANGLGGDLNNNDQPGKEFEFFNEKKSKN</sequence>
<feature type="compositionally biased region" description="Basic and acidic residues" evidence="1">
    <location>
        <begin position="160"/>
        <end position="174"/>
    </location>
</feature>
<protein>
    <submittedName>
        <fullName evidence="2 3">Uncharacterized protein</fullName>
    </submittedName>
</protein>